<accession>A0ABW4YCS1</accession>
<dbReference type="Pfam" id="PF00300">
    <property type="entry name" value="His_Phos_1"/>
    <property type="match status" value="1"/>
</dbReference>
<gene>
    <name evidence="2" type="ORF">ACFSJC_16345</name>
</gene>
<dbReference type="PIRSF" id="PIRSF000709">
    <property type="entry name" value="6PFK_2-Ptase"/>
    <property type="match status" value="1"/>
</dbReference>
<dbReference type="SUPFAM" id="SSF53254">
    <property type="entry name" value="Phosphoglycerate mutase-like"/>
    <property type="match status" value="1"/>
</dbReference>
<dbReference type="PROSITE" id="PS00175">
    <property type="entry name" value="PG_MUTASE"/>
    <property type="match status" value="1"/>
</dbReference>
<dbReference type="InterPro" id="IPR029033">
    <property type="entry name" value="His_PPase_superfam"/>
</dbReference>
<dbReference type="PANTHER" id="PTHR46517:SF1">
    <property type="entry name" value="FRUCTOSE-2,6-BISPHOSPHATASE TIGAR"/>
    <property type="match status" value="1"/>
</dbReference>
<keyword evidence="3" id="KW-1185">Reference proteome</keyword>
<proteinExistence type="predicted"/>
<comment type="caution">
    <text evidence="2">The sequence shown here is derived from an EMBL/GenBank/DDBJ whole genome shotgun (WGS) entry which is preliminary data.</text>
</comment>
<dbReference type="EC" id="3.1.3.-" evidence="2"/>
<dbReference type="InterPro" id="IPR013078">
    <property type="entry name" value="His_Pase_superF_clade-1"/>
</dbReference>
<dbReference type="GO" id="GO:0016787">
    <property type="term" value="F:hydrolase activity"/>
    <property type="evidence" value="ECO:0007669"/>
    <property type="project" value="UniProtKB-KW"/>
</dbReference>
<sequence length="203" mass="22799">MNDTTRLCISRHGETDWNLTGILQGWTDVPLNDRGRAQSRELAQQLAHHPFSHICSSPLKRAAETAEIIAATWDLGPPHYHPGLKERHFGRIQGMPKQELSLTHPGLHEEIARRNPCCDFEDGEALDPFADRVIHALSAIACDHVGTHILVITHGWVMDVITREVMGLPRTAVLDMKRKNGECLWIEPRADAGFQACDRSKRP</sequence>
<dbReference type="InterPro" id="IPR051695">
    <property type="entry name" value="Phosphoglycerate_Mutase"/>
</dbReference>
<keyword evidence="1 2" id="KW-0378">Hydrolase</keyword>
<dbReference type="PANTHER" id="PTHR46517">
    <property type="entry name" value="FRUCTOSE-2,6-BISPHOSPHATASE TIGAR"/>
    <property type="match status" value="1"/>
</dbReference>
<evidence type="ECO:0000313" key="2">
    <source>
        <dbReference type="EMBL" id="MFD2113420.1"/>
    </source>
</evidence>
<reference evidence="3" key="1">
    <citation type="journal article" date="2019" name="Int. J. Syst. Evol. Microbiol.">
        <title>The Global Catalogue of Microorganisms (GCM) 10K type strain sequencing project: providing services to taxonomists for standard genome sequencing and annotation.</title>
        <authorList>
            <consortium name="The Broad Institute Genomics Platform"/>
            <consortium name="The Broad Institute Genome Sequencing Center for Infectious Disease"/>
            <person name="Wu L."/>
            <person name="Ma J."/>
        </authorList>
    </citation>
    <scope>NUCLEOTIDE SEQUENCE [LARGE SCALE GENOMIC DNA]</scope>
    <source>
        <strain evidence="3">KACC 12597</strain>
    </source>
</reference>
<organism evidence="2 3">
    <name type="scientific">Thiorhodococcus fuscus</name>
    <dbReference type="NCBI Taxonomy" id="527200"/>
    <lineage>
        <taxon>Bacteria</taxon>
        <taxon>Pseudomonadati</taxon>
        <taxon>Pseudomonadota</taxon>
        <taxon>Gammaproteobacteria</taxon>
        <taxon>Chromatiales</taxon>
        <taxon>Chromatiaceae</taxon>
        <taxon>Thiorhodococcus</taxon>
    </lineage>
</organism>
<protein>
    <submittedName>
        <fullName evidence="2">Histidine phosphatase family protein</fullName>
        <ecNumber evidence="2">3.1.3.-</ecNumber>
    </submittedName>
</protein>
<dbReference type="CDD" id="cd07067">
    <property type="entry name" value="HP_PGM_like"/>
    <property type="match status" value="1"/>
</dbReference>
<evidence type="ECO:0000256" key="1">
    <source>
        <dbReference type="ARBA" id="ARBA00022801"/>
    </source>
</evidence>
<dbReference type="InterPro" id="IPR001345">
    <property type="entry name" value="PG/BPGM_mutase_AS"/>
</dbReference>
<name>A0ABW4YCS1_9GAMM</name>
<dbReference type="Proteomes" id="UP001597337">
    <property type="component" value="Unassembled WGS sequence"/>
</dbReference>
<dbReference type="Gene3D" id="3.40.50.1240">
    <property type="entry name" value="Phosphoglycerate mutase-like"/>
    <property type="match status" value="1"/>
</dbReference>
<dbReference type="SMART" id="SM00855">
    <property type="entry name" value="PGAM"/>
    <property type="match status" value="1"/>
</dbReference>
<dbReference type="RefSeq" id="WP_386028256.1">
    <property type="nucleotide sequence ID" value="NZ_JBHUHX010000051.1"/>
</dbReference>
<evidence type="ECO:0000313" key="3">
    <source>
        <dbReference type="Proteomes" id="UP001597337"/>
    </source>
</evidence>
<dbReference type="EMBL" id="JBHUHX010000051">
    <property type="protein sequence ID" value="MFD2113420.1"/>
    <property type="molecule type" value="Genomic_DNA"/>
</dbReference>